<sequence length="189" mass="21551">MYERGQEIRNDPKYADAVVRKLWQDMLDTFPTMSDLTLEEVRELMDEFHGHGYEKRRRQIARSVEKHDRPTATLDDVPERLRTLMDGFNFLQYSRQGLYIYYSKDTIKAAVDNGLVALVADGIHKLPPEELGDNGQLYTIHGICNANIGCPSEEVVDDNQRPRIPSTTSSYEGTSIPPPKFTEKPCGLC</sequence>
<keyword evidence="3" id="KW-1185">Reference proteome</keyword>
<reference evidence="3" key="1">
    <citation type="journal article" date="2015" name="Nat. Genet.">
        <title>The genome and transcriptome of the zoonotic hookworm Ancylostoma ceylanicum identify infection-specific gene families.</title>
        <authorList>
            <person name="Schwarz E.M."/>
            <person name="Hu Y."/>
            <person name="Antoshechkin I."/>
            <person name="Miller M.M."/>
            <person name="Sternberg P.W."/>
            <person name="Aroian R.V."/>
        </authorList>
    </citation>
    <scope>NUCLEOTIDE SEQUENCE</scope>
    <source>
        <strain evidence="3">HY135</strain>
    </source>
</reference>
<dbReference type="Proteomes" id="UP000024635">
    <property type="component" value="Unassembled WGS sequence"/>
</dbReference>
<protein>
    <submittedName>
        <fullName evidence="2">Uncharacterized protein</fullName>
    </submittedName>
</protein>
<evidence type="ECO:0000313" key="2">
    <source>
        <dbReference type="EMBL" id="EYC25453.1"/>
    </source>
</evidence>
<organism evidence="2 3">
    <name type="scientific">Ancylostoma ceylanicum</name>
    <dbReference type="NCBI Taxonomy" id="53326"/>
    <lineage>
        <taxon>Eukaryota</taxon>
        <taxon>Metazoa</taxon>
        <taxon>Ecdysozoa</taxon>
        <taxon>Nematoda</taxon>
        <taxon>Chromadorea</taxon>
        <taxon>Rhabditida</taxon>
        <taxon>Rhabditina</taxon>
        <taxon>Rhabditomorpha</taxon>
        <taxon>Strongyloidea</taxon>
        <taxon>Ancylostomatidae</taxon>
        <taxon>Ancylostomatinae</taxon>
        <taxon>Ancylostoma</taxon>
    </lineage>
</organism>
<evidence type="ECO:0000313" key="3">
    <source>
        <dbReference type="Proteomes" id="UP000024635"/>
    </source>
</evidence>
<proteinExistence type="predicted"/>
<comment type="caution">
    <text evidence="2">The sequence shown here is derived from an EMBL/GenBank/DDBJ whole genome shotgun (WGS) entry which is preliminary data.</text>
</comment>
<gene>
    <name evidence="2" type="primary">Acey_s0012.g1902</name>
    <name evidence="2" type="ORF">Y032_0012g1902</name>
</gene>
<dbReference type="AlphaFoldDB" id="A0A016VFD5"/>
<feature type="region of interest" description="Disordered" evidence="1">
    <location>
        <begin position="156"/>
        <end position="189"/>
    </location>
</feature>
<dbReference type="OrthoDB" id="5848938at2759"/>
<evidence type="ECO:0000256" key="1">
    <source>
        <dbReference type="SAM" id="MobiDB-lite"/>
    </source>
</evidence>
<name>A0A016VFD5_9BILA</name>
<accession>A0A016VFD5</accession>
<dbReference type="EMBL" id="JARK01001348">
    <property type="protein sequence ID" value="EYC25453.1"/>
    <property type="molecule type" value="Genomic_DNA"/>
</dbReference>